<keyword evidence="5 7" id="KW-0067">ATP-binding</keyword>
<evidence type="ECO:0000256" key="1">
    <source>
        <dbReference type="ARBA" id="ARBA00022527"/>
    </source>
</evidence>
<dbReference type="FunFam" id="3.30.200.20:FF:000042">
    <property type="entry name" value="Aurora kinase A"/>
    <property type="match status" value="1"/>
</dbReference>
<proteinExistence type="inferred from homology"/>
<evidence type="ECO:0000256" key="6">
    <source>
        <dbReference type="PIRSR" id="PIRSR630616-1"/>
    </source>
</evidence>
<name>A0AAU9JXN9_9CILI</name>
<sequence>MKIHNPMSSKPKIGNTVIYTRNQRTSLTPNLIENKLKTHREFTGKDLTNTLAKIATDRSNEKVPSRPLSSKKVTEPPYNIANIFATENNYLKKARSNSARPSIESPTKELNDLVDGDINDYIIGRALGQGAYAIVKQAVDKQTKMQVAIKSYDKSKLTQPHRRRNLRREIQIMQKLDHPHIVKLHKAIKSTRHIHLIQEYVGGCSLHSYVKSRLVRKLNEEEAKRIFKQCVSAVKYLHEMDISHRDIKLENILLDSSNNIKLIDFGFSCIMQKDQPSRSFCGTPSYMAPEIVKRKDFFGPPADIWALGVMLYVILTGTFPFRGTSDRDLFRKIVLGISEFPDSIPARAKILLKKMLSLNPSARPNISEIAEDQWLKEGKQENLDTTLKYVSKLCRSPSAER</sequence>
<dbReference type="AlphaFoldDB" id="A0AAU9JXN9"/>
<evidence type="ECO:0000259" key="11">
    <source>
        <dbReference type="PROSITE" id="PS50011"/>
    </source>
</evidence>
<dbReference type="SMART" id="SM00220">
    <property type="entry name" value="S_TKc"/>
    <property type="match status" value="1"/>
</dbReference>
<dbReference type="FunFam" id="1.10.510.10:FF:000956">
    <property type="entry name" value="CAMK family protein kinase"/>
    <property type="match status" value="1"/>
</dbReference>
<reference evidence="12" key="1">
    <citation type="submission" date="2021-09" db="EMBL/GenBank/DDBJ databases">
        <authorList>
            <consortium name="AG Swart"/>
            <person name="Singh M."/>
            <person name="Singh A."/>
            <person name="Seah K."/>
            <person name="Emmerich C."/>
        </authorList>
    </citation>
    <scope>NUCLEOTIDE SEQUENCE</scope>
    <source>
        <strain evidence="12">ATCC30299</strain>
    </source>
</reference>
<dbReference type="InterPro" id="IPR011009">
    <property type="entry name" value="Kinase-like_dom_sf"/>
</dbReference>
<evidence type="ECO:0000313" key="12">
    <source>
        <dbReference type="EMBL" id="CAG9330524.1"/>
    </source>
</evidence>
<evidence type="ECO:0000313" key="13">
    <source>
        <dbReference type="Proteomes" id="UP001162131"/>
    </source>
</evidence>
<dbReference type="Proteomes" id="UP001162131">
    <property type="component" value="Unassembled WGS sequence"/>
</dbReference>
<dbReference type="InterPro" id="IPR000719">
    <property type="entry name" value="Prot_kinase_dom"/>
</dbReference>
<feature type="domain" description="Protein kinase" evidence="11">
    <location>
        <begin position="121"/>
        <end position="375"/>
    </location>
</feature>
<dbReference type="SUPFAM" id="SSF56112">
    <property type="entry name" value="Protein kinase-like (PK-like)"/>
    <property type="match status" value="1"/>
</dbReference>
<evidence type="ECO:0000256" key="9">
    <source>
        <dbReference type="PROSITE-ProRule" id="PRU10141"/>
    </source>
</evidence>
<feature type="active site" description="Proton acceptor" evidence="6">
    <location>
        <position position="246"/>
    </location>
</feature>
<accession>A0AAU9JXN9</accession>
<keyword evidence="4" id="KW-0418">Kinase</keyword>
<feature type="cross-link" description="Glycyl lysine isopeptide (Lys-Gly) (interchain with G-Cter in SUMO2)" evidence="8">
    <location>
        <position position="248"/>
    </location>
</feature>
<evidence type="ECO:0000256" key="4">
    <source>
        <dbReference type="ARBA" id="ARBA00022777"/>
    </source>
</evidence>
<dbReference type="EMBL" id="CAJZBQ010000051">
    <property type="protein sequence ID" value="CAG9330524.1"/>
    <property type="molecule type" value="Genomic_DNA"/>
</dbReference>
<protein>
    <recommendedName>
        <fullName evidence="11">Protein kinase domain-containing protein</fullName>
    </recommendedName>
</protein>
<dbReference type="InterPro" id="IPR008271">
    <property type="entry name" value="Ser/Thr_kinase_AS"/>
</dbReference>
<evidence type="ECO:0000256" key="7">
    <source>
        <dbReference type="PIRSR" id="PIRSR630616-2"/>
    </source>
</evidence>
<dbReference type="GO" id="GO:0005524">
    <property type="term" value="F:ATP binding"/>
    <property type="evidence" value="ECO:0007669"/>
    <property type="project" value="UniProtKB-UniRule"/>
</dbReference>
<evidence type="ECO:0000256" key="8">
    <source>
        <dbReference type="PIRSR" id="PIRSR630616-3"/>
    </source>
</evidence>
<dbReference type="CDD" id="cd14003">
    <property type="entry name" value="STKc_AMPK-like"/>
    <property type="match status" value="1"/>
</dbReference>
<dbReference type="GO" id="GO:0004674">
    <property type="term" value="F:protein serine/threonine kinase activity"/>
    <property type="evidence" value="ECO:0007669"/>
    <property type="project" value="UniProtKB-KW"/>
</dbReference>
<dbReference type="PROSITE" id="PS50011">
    <property type="entry name" value="PROTEIN_KINASE_DOM"/>
    <property type="match status" value="1"/>
</dbReference>
<feature type="binding site" evidence="7 9">
    <location>
        <position position="150"/>
    </location>
    <ligand>
        <name>ATP</name>
        <dbReference type="ChEBI" id="CHEBI:30616"/>
    </ligand>
</feature>
<keyword evidence="3 7" id="KW-0547">Nucleotide-binding</keyword>
<dbReference type="PROSITE" id="PS00108">
    <property type="entry name" value="PROTEIN_KINASE_ST"/>
    <property type="match status" value="1"/>
</dbReference>
<dbReference type="Gene3D" id="1.10.510.10">
    <property type="entry name" value="Transferase(Phosphotransferase) domain 1"/>
    <property type="match status" value="1"/>
</dbReference>
<gene>
    <name evidence="12" type="ORF">BSTOLATCC_MIC51107</name>
</gene>
<evidence type="ECO:0000256" key="2">
    <source>
        <dbReference type="ARBA" id="ARBA00022679"/>
    </source>
</evidence>
<feature type="binding site" evidence="7">
    <location>
        <begin position="250"/>
        <end position="251"/>
    </location>
    <ligand>
        <name>ATP</name>
        <dbReference type="ChEBI" id="CHEBI:30616"/>
    </ligand>
</feature>
<dbReference type="InterPro" id="IPR030616">
    <property type="entry name" value="Aur-like"/>
</dbReference>
<evidence type="ECO:0000256" key="5">
    <source>
        <dbReference type="ARBA" id="ARBA00022840"/>
    </source>
</evidence>
<dbReference type="PANTHER" id="PTHR24350">
    <property type="entry name" value="SERINE/THREONINE-PROTEIN KINASE IAL-RELATED"/>
    <property type="match status" value="1"/>
</dbReference>
<feature type="binding site" evidence="7">
    <location>
        <position position="264"/>
    </location>
    <ligand>
        <name>ATP</name>
        <dbReference type="ChEBI" id="CHEBI:30616"/>
    </ligand>
</feature>
<keyword evidence="13" id="KW-1185">Reference proteome</keyword>
<keyword evidence="2" id="KW-0808">Transferase</keyword>
<evidence type="ECO:0000256" key="3">
    <source>
        <dbReference type="ARBA" id="ARBA00022741"/>
    </source>
</evidence>
<dbReference type="PROSITE" id="PS00107">
    <property type="entry name" value="PROTEIN_KINASE_ATP"/>
    <property type="match status" value="1"/>
</dbReference>
<comment type="caution">
    <text evidence="12">The sequence shown here is derived from an EMBL/GenBank/DDBJ whole genome shotgun (WGS) entry which is preliminary data.</text>
</comment>
<organism evidence="12 13">
    <name type="scientific">Blepharisma stoltei</name>
    <dbReference type="NCBI Taxonomy" id="1481888"/>
    <lineage>
        <taxon>Eukaryota</taxon>
        <taxon>Sar</taxon>
        <taxon>Alveolata</taxon>
        <taxon>Ciliophora</taxon>
        <taxon>Postciliodesmatophora</taxon>
        <taxon>Heterotrichea</taxon>
        <taxon>Heterotrichida</taxon>
        <taxon>Blepharismidae</taxon>
        <taxon>Blepharisma</taxon>
    </lineage>
</organism>
<comment type="similarity">
    <text evidence="10">Belongs to the protein kinase superfamily.</text>
</comment>
<dbReference type="Pfam" id="PF00069">
    <property type="entry name" value="Pkinase"/>
    <property type="match status" value="1"/>
</dbReference>
<evidence type="ECO:0000256" key="10">
    <source>
        <dbReference type="RuleBase" id="RU000304"/>
    </source>
</evidence>
<keyword evidence="1 10" id="KW-0723">Serine/threonine-protein kinase</keyword>
<dbReference type="InterPro" id="IPR017441">
    <property type="entry name" value="Protein_kinase_ATP_BS"/>
</dbReference>